<comment type="subcellular location">
    <subcellularLocation>
        <location evidence="1">Endomembrane system</location>
        <topology evidence="1">Multi-pass membrane protein</topology>
    </subcellularLocation>
</comment>
<feature type="domain" description="DUF202" evidence="6">
    <location>
        <begin position="4"/>
        <end position="64"/>
    </location>
</feature>
<evidence type="ECO:0000256" key="5">
    <source>
        <dbReference type="SAM" id="Phobius"/>
    </source>
</evidence>
<gene>
    <name evidence="7" type="ORF">SAMN06264365_101597</name>
</gene>
<reference evidence="7 8" key="1">
    <citation type="submission" date="2017-06" db="EMBL/GenBank/DDBJ databases">
        <authorList>
            <person name="Kim H.J."/>
            <person name="Triplett B.A."/>
        </authorList>
    </citation>
    <scope>NUCLEOTIDE SEQUENCE [LARGE SCALE GENOMIC DNA]</scope>
    <source>
        <strain evidence="7 8">DSM 43151</strain>
    </source>
</reference>
<sequence>MTRDPGAAPERTRLAWRRTGMSAAAVALLATRPAFSPGAGPAEWLVAAASMAGWAACAALALQRAPGLRVRPPRTAARTIRAYALITTALAVIGGLVVML</sequence>
<dbReference type="Pfam" id="PF02656">
    <property type="entry name" value="DUF202"/>
    <property type="match status" value="1"/>
</dbReference>
<dbReference type="InterPro" id="IPR003807">
    <property type="entry name" value="DUF202"/>
</dbReference>
<proteinExistence type="predicted"/>
<dbReference type="RefSeq" id="WP_089291355.1">
    <property type="nucleotide sequence ID" value="NZ_BOMU01000005.1"/>
</dbReference>
<feature type="transmembrane region" description="Helical" evidence="5">
    <location>
        <begin position="44"/>
        <end position="62"/>
    </location>
</feature>
<keyword evidence="3 5" id="KW-1133">Transmembrane helix</keyword>
<evidence type="ECO:0000313" key="7">
    <source>
        <dbReference type="EMBL" id="SNR28753.1"/>
    </source>
</evidence>
<dbReference type="Proteomes" id="UP000198415">
    <property type="component" value="Unassembled WGS sequence"/>
</dbReference>
<evidence type="ECO:0000313" key="8">
    <source>
        <dbReference type="Proteomes" id="UP000198415"/>
    </source>
</evidence>
<dbReference type="AlphaFoldDB" id="A0A238V573"/>
<organism evidence="7 8">
    <name type="scientific">Actinoplanes regularis</name>
    <dbReference type="NCBI Taxonomy" id="52697"/>
    <lineage>
        <taxon>Bacteria</taxon>
        <taxon>Bacillati</taxon>
        <taxon>Actinomycetota</taxon>
        <taxon>Actinomycetes</taxon>
        <taxon>Micromonosporales</taxon>
        <taxon>Micromonosporaceae</taxon>
        <taxon>Actinoplanes</taxon>
    </lineage>
</organism>
<keyword evidence="4 5" id="KW-0472">Membrane</keyword>
<evidence type="ECO:0000256" key="1">
    <source>
        <dbReference type="ARBA" id="ARBA00004127"/>
    </source>
</evidence>
<name>A0A238V573_9ACTN</name>
<protein>
    <recommendedName>
        <fullName evidence="6">DUF202 domain-containing protein</fullName>
    </recommendedName>
</protein>
<dbReference type="GO" id="GO:0012505">
    <property type="term" value="C:endomembrane system"/>
    <property type="evidence" value="ECO:0007669"/>
    <property type="project" value="UniProtKB-SubCell"/>
</dbReference>
<keyword evidence="8" id="KW-1185">Reference proteome</keyword>
<dbReference type="EMBL" id="FZNR01000001">
    <property type="protein sequence ID" value="SNR28753.1"/>
    <property type="molecule type" value="Genomic_DNA"/>
</dbReference>
<evidence type="ECO:0000259" key="6">
    <source>
        <dbReference type="Pfam" id="PF02656"/>
    </source>
</evidence>
<evidence type="ECO:0000256" key="3">
    <source>
        <dbReference type="ARBA" id="ARBA00022989"/>
    </source>
</evidence>
<evidence type="ECO:0000256" key="2">
    <source>
        <dbReference type="ARBA" id="ARBA00022692"/>
    </source>
</evidence>
<feature type="transmembrane region" description="Helical" evidence="5">
    <location>
        <begin position="82"/>
        <end position="99"/>
    </location>
</feature>
<accession>A0A238V573</accession>
<evidence type="ECO:0000256" key="4">
    <source>
        <dbReference type="ARBA" id="ARBA00023136"/>
    </source>
</evidence>
<keyword evidence="2 5" id="KW-0812">Transmembrane</keyword>